<feature type="region of interest" description="Disordered" evidence="2">
    <location>
        <begin position="73"/>
        <end position="105"/>
    </location>
</feature>
<dbReference type="AlphaFoldDB" id="A0AAV5R5E4"/>
<feature type="compositionally biased region" description="Low complexity" evidence="2">
    <location>
        <begin position="244"/>
        <end position="266"/>
    </location>
</feature>
<organism evidence="4 5">
    <name type="scientific">Pichia kluyveri</name>
    <name type="common">Yeast</name>
    <dbReference type="NCBI Taxonomy" id="36015"/>
    <lineage>
        <taxon>Eukaryota</taxon>
        <taxon>Fungi</taxon>
        <taxon>Dikarya</taxon>
        <taxon>Ascomycota</taxon>
        <taxon>Saccharomycotina</taxon>
        <taxon>Pichiomycetes</taxon>
        <taxon>Pichiales</taxon>
        <taxon>Pichiaceae</taxon>
        <taxon>Pichia</taxon>
    </lineage>
</organism>
<evidence type="ECO:0000313" key="4">
    <source>
        <dbReference type="EMBL" id="GMM46705.1"/>
    </source>
</evidence>
<feature type="coiled-coil region" evidence="1">
    <location>
        <begin position="351"/>
        <end position="378"/>
    </location>
</feature>
<keyword evidence="1" id="KW-0175">Coiled coil</keyword>
<evidence type="ECO:0000313" key="5">
    <source>
        <dbReference type="Proteomes" id="UP001378960"/>
    </source>
</evidence>
<protein>
    <submittedName>
        <fullName evidence="4">Uncharacterized protein</fullName>
    </submittedName>
</protein>
<keyword evidence="3" id="KW-0732">Signal</keyword>
<sequence>MVKLCYVLPMMLFSTSTINAMSTEYAKQHNPQIVLSKANKDIINNYAFNSLNIEKRSPVSYSRAKSKTVTNIKNNKKNNKNVKNDNTFDDNINNNNGETDEIIDGNDNISNDDNNDDTESLAVNSYAFKRLQKKLGLKDKKIDIPVTGPVPDYDDQFYENDGRPIVYQVDTEELKDIMDHYLEMGKEKWAGFLATSDCNKFQKLLKKIKKMKGNDDDCETPKKPVVEDDCDDNEKSDNDKQYGNFNSKSKGNKKQSTNSNTKTNSKVDISQPNFANIPDEELESFQNLLSDVITYWEKEDASNILQRSNGLTYKDFDLDRDDEVITKNRNDYNKKVTAFGSNFDDFEDYKTEDEENDNDEENEEIQELLSSYDDMGKDLFENMDPTKYAKTKEQKEWLKSNALRRARMLQSLLNGELDSRILKNDIIKYRDGNIFLSEDDNEFVSSGFKLQSTNLAMYIFFLIEGILFYLF</sequence>
<dbReference type="EMBL" id="BTGB01000004">
    <property type="protein sequence ID" value="GMM46705.1"/>
    <property type="molecule type" value="Genomic_DNA"/>
</dbReference>
<feature type="signal peptide" evidence="3">
    <location>
        <begin position="1"/>
        <end position="20"/>
    </location>
</feature>
<accession>A0AAV5R5E4</accession>
<comment type="caution">
    <text evidence="4">The sequence shown here is derived from an EMBL/GenBank/DDBJ whole genome shotgun (WGS) entry which is preliminary data.</text>
</comment>
<feature type="chain" id="PRO_5043562879" evidence="3">
    <location>
        <begin position="21"/>
        <end position="471"/>
    </location>
</feature>
<evidence type="ECO:0000256" key="3">
    <source>
        <dbReference type="SAM" id="SignalP"/>
    </source>
</evidence>
<keyword evidence="5" id="KW-1185">Reference proteome</keyword>
<name>A0AAV5R5E4_PICKL</name>
<reference evidence="4 5" key="1">
    <citation type="journal article" date="2023" name="Elife">
        <title>Identification of key yeast species and microbe-microbe interactions impacting larval growth of Drosophila in the wild.</title>
        <authorList>
            <person name="Mure A."/>
            <person name="Sugiura Y."/>
            <person name="Maeda R."/>
            <person name="Honda K."/>
            <person name="Sakurai N."/>
            <person name="Takahashi Y."/>
            <person name="Watada M."/>
            <person name="Katoh T."/>
            <person name="Gotoh A."/>
            <person name="Gotoh Y."/>
            <person name="Taniguchi I."/>
            <person name="Nakamura K."/>
            <person name="Hayashi T."/>
            <person name="Katayama T."/>
            <person name="Uemura T."/>
            <person name="Hattori Y."/>
        </authorList>
    </citation>
    <scope>NUCLEOTIDE SEQUENCE [LARGE SCALE GENOMIC DNA]</scope>
    <source>
        <strain evidence="4 5">PK-24</strain>
    </source>
</reference>
<feature type="compositionally biased region" description="Basic and acidic residues" evidence="2">
    <location>
        <begin position="212"/>
        <end position="226"/>
    </location>
</feature>
<evidence type="ECO:0000256" key="2">
    <source>
        <dbReference type="SAM" id="MobiDB-lite"/>
    </source>
</evidence>
<dbReference type="Proteomes" id="UP001378960">
    <property type="component" value="Unassembled WGS sequence"/>
</dbReference>
<feature type="region of interest" description="Disordered" evidence="2">
    <location>
        <begin position="212"/>
        <end position="273"/>
    </location>
</feature>
<evidence type="ECO:0000256" key="1">
    <source>
        <dbReference type="SAM" id="Coils"/>
    </source>
</evidence>
<proteinExistence type="predicted"/>
<gene>
    <name evidence="4" type="ORF">DAPK24_032800</name>
</gene>